<dbReference type="GO" id="GO:0004252">
    <property type="term" value="F:serine-type endopeptidase activity"/>
    <property type="evidence" value="ECO:0007669"/>
    <property type="project" value="UniProtKB-EC"/>
</dbReference>
<sequence>MHMQFCLSLLLISSSFAKIEYPQVRRDDSVVDSYYGVQIKDPYRWLENPDSEEVKKFVHSQNEVTRSYVDQPIRSEILKTLTTAYDYTRYKVPEKHGSSYYFYKNTGTQNQDVFYVQDSLTSEPRVFFDPNALSEDGTVSVYDFSFSDNGELVAYGLSHKGSDWVTIRVRNVSTGVDFPEVLEQVKFSNFEWTHDNQGFFYARFPPTSAKKGRTDGTETDKVSNQKIYYHRVSSDQTKDVLVAEFPEHPSWLLGHLTVTREGNYLLVFPSEGASGEILVYYANLVEPLKSGIRSKLTLIPVVSKFESQYEYVTNDESIVYFVTNKGAPNYRLVGVDLNNPEEKYWSTVVPENSNRVLQWAFPINQDKLVLGYLEDVKSKLELRFLGNGSFIQNFDEFSIGTINSYSGRRDHDEFFFNFVSFLTPGRVFRVDLSKGQVPYRAEVHTEVVAPGLDETKFVTNQVFFSSKDGTKVPMFIIHRKDYVPQKNSPTYIYAYGGFNINILPSFNPERVAFVQHFDGVYAIPNIRGGGEYGETWHQGGRLLNKQNSFDDFQAAAEYLISHNYTVPSKIVINGGSNGGFLIGACVNQRPELYAAGIAQVGVLDLLRYQKFTIGYAWCSEYGCSDDGNQTHFDNLYKLSPLHNVRFPQNENVQYPSVLLMTGDHDDRVVPLHSYKLAAELQYTIGRSSRQTNPLLLKVTTSVGHGSGKPTKVKIAEFADIFTFLINSSSAPVLLWSEGGPGVTGFHSIFNHNGPFAVDGDQNLTTRNNSWHQTRNIIFLDSPVNVGFSFTESEAGNIHSGPEAAPDIYEFLIQFFKLFPYLQGNDFYNGGVSYGATYATVLANYIHERNQESPELRINLKGLLLESPWVDPYSQTDYGAYLLNVGLIEEADKQDFDIKRDNMKTLITSGDYVGAFGIWSKLIGIDVTNVVGYSPLYHINRDQVTNFNFTDFVASEQARDALHVGNVSFSWVSPLVQSNMNANFMMPVKNLLENILDTGLYKVIIFVGNMDVITGHLGVQQTLSNLNWEGRDELKNSTRGIWHVDGRVAGYVHTARNVTHVLIRNAGHGTNGDQPIWGLDLVNKFMAVITTLLDVASLVHSHQIQYPSVKRDESVVDDYHGTKVRDPYRWLEERDSEQVSEFVGAQNELTSTYLSDCKQRRKFNESLTELWAYPKYGLPEKRGSRYFYFAQQRGGYRHAFVLAFVQQLFLLVSLSSEVLHVQENKESAPRVLINREQNRVLAFPSFGVSRNGELVVYQEIGDSENLRILNVSTGNVYPEVLHDVRNAQVAWDKDSRGFFYFSHVAPKYTYQSNVQHESVITTFNNNLQRKNEKLSAEEDENPSPNIYYHRVGTKADSDVLAVAYADFENEPNFVDMETSVDGDFLFLRTRSYDETRRALKTNSTFYIVNLAKFQETEAVGVTERLQLVPVITKRSTAFLKYVTNVGTLFYFRSRIGNKNYKLIKIDLTNPSEENWRVVVDENINYVLQGATAVDKSKVVLSYTSDKLSSYAELRDLENGSLIRMFELDHSPYKLLSFSGHIDDSEVLFRSTKLEGLPELFYFDVRDPKGPIFLKVLTGISIFHFRPLFQL</sequence>
<feature type="domain" description="Peptidase S9A N-terminal" evidence="9">
    <location>
        <begin position="22"/>
        <end position="437"/>
    </location>
</feature>
<proteinExistence type="inferred from homology"/>
<dbReference type="InterPro" id="IPR051167">
    <property type="entry name" value="Prolyl_oligopep/macrocyclase"/>
</dbReference>
<reference evidence="10 11" key="1">
    <citation type="submission" date="2015-12" db="EMBL/GenBank/DDBJ databases">
        <title>The genome of Folsomia candida.</title>
        <authorList>
            <person name="Faddeeva A."/>
            <person name="Derks M.F."/>
            <person name="Anvar Y."/>
            <person name="Smit S."/>
            <person name="Van Straalen N."/>
            <person name="Roelofs D."/>
        </authorList>
    </citation>
    <scope>NUCLEOTIDE SEQUENCE [LARGE SCALE GENOMIC DNA]</scope>
    <source>
        <strain evidence="10 11">VU population</strain>
        <tissue evidence="10">Whole body</tissue>
    </source>
</reference>
<dbReference type="InterPro" id="IPR029058">
    <property type="entry name" value="AB_hydrolase_fold"/>
</dbReference>
<dbReference type="GO" id="GO:0004185">
    <property type="term" value="F:serine-type carboxypeptidase activity"/>
    <property type="evidence" value="ECO:0007669"/>
    <property type="project" value="InterPro"/>
</dbReference>
<keyword evidence="5" id="KW-0645">Protease</keyword>
<dbReference type="GO" id="GO:0070012">
    <property type="term" value="F:oligopeptidase activity"/>
    <property type="evidence" value="ECO:0007669"/>
    <property type="project" value="TreeGrafter"/>
</dbReference>
<dbReference type="GO" id="GO:0006508">
    <property type="term" value="P:proteolysis"/>
    <property type="evidence" value="ECO:0007669"/>
    <property type="project" value="UniProtKB-KW"/>
</dbReference>
<evidence type="ECO:0000256" key="6">
    <source>
        <dbReference type="ARBA" id="ARBA00022801"/>
    </source>
</evidence>
<dbReference type="InterPro" id="IPR023302">
    <property type="entry name" value="Pept_S9A_N"/>
</dbReference>
<dbReference type="Pfam" id="PF02897">
    <property type="entry name" value="Peptidase_S9_N"/>
    <property type="match status" value="2"/>
</dbReference>
<dbReference type="PRINTS" id="PR00862">
    <property type="entry name" value="PROLIGOPTASE"/>
</dbReference>
<dbReference type="SUPFAM" id="SSF53474">
    <property type="entry name" value="alpha/beta-Hydrolases"/>
    <property type="match status" value="2"/>
</dbReference>
<feature type="signal peptide" evidence="8">
    <location>
        <begin position="1"/>
        <end position="17"/>
    </location>
</feature>
<evidence type="ECO:0000313" key="10">
    <source>
        <dbReference type="EMBL" id="OXA57613.1"/>
    </source>
</evidence>
<keyword evidence="7" id="KW-0720">Serine protease</keyword>
<feature type="domain" description="Peptidase S9A N-terminal" evidence="9">
    <location>
        <begin position="1106"/>
        <end position="1564"/>
    </location>
</feature>
<keyword evidence="11" id="KW-1185">Reference proteome</keyword>
<protein>
    <recommendedName>
        <fullName evidence="4">prolyl oligopeptidase</fullName>
        <ecNumber evidence="4">3.4.21.26</ecNumber>
    </recommendedName>
</protein>
<evidence type="ECO:0000259" key="9">
    <source>
        <dbReference type="Pfam" id="PF02897"/>
    </source>
</evidence>
<gene>
    <name evidence="10" type="ORF">Fcan01_07451</name>
</gene>
<dbReference type="Gene3D" id="3.40.50.1820">
    <property type="entry name" value="alpha/beta hydrolase"/>
    <property type="match status" value="2"/>
</dbReference>
<dbReference type="EC" id="3.4.21.26" evidence="4"/>
<comment type="similarity">
    <text evidence="3">Belongs to the peptidase S10 family.</text>
</comment>
<comment type="catalytic activity">
    <reaction evidence="1">
        <text>Hydrolysis of Pro-|-Xaa &gt;&gt; Ala-|-Xaa in oligopeptides.</text>
        <dbReference type="EC" id="3.4.21.26"/>
    </reaction>
</comment>
<dbReference type="InterPro" id="IPR002471">
    <property type="entry name" value="Pept_S9_AS"/>
</dbReference>
<evidence type="ECO:0000313" key="11">
    <source>
        <dbReference type="Proteomes" id="UP000198287"/>
    </source>
</evidence>
<evidence type="ECO:0000256" key="7">
    <source>
        <dbReference type="ARBA" id="ARBA00022825"/>
    </source>
</evidence>
<evidence type="ECO:0000256" key="1">
    <source>
        <dbReference type="ARBA" id="ARBA00001070"/>
    </source>
</evidence>
<feature type="chain" id="PRO_5012375446" description="prolyl oligopeptidase" evidence="8">
    <location>
        <begin position="18"/>
        <end position="1589"/>
    </location>
</feature>
<keyword evidence="6" id="KW-0378">Hydrolase</keyword>
<dbReference type="InterPro" id="IPR001563">
    <property type="entry name" value="Peptidase_S10"/>
</dbReference>
<dbReference type="Gene3D" id="1.10.287.410">
    <property type="match status" value="1"/>
</dbReference>
<evidence type="ECO:0000256" key="8">
    <source>
        <dbReference type="SAM" id="SignalP"/>
    </source>
</evidence>
<evidence type="ECO:0000256" key="3">
    <source>
        <dbReference type="ARBA" id="ARBA00009431"/>
    </source>
</evidence>
<dbReference type="Pfam" id="PF00450">
    <property type="entry name" value="Peptidase_S10"/>
    <property type="match status" value="1"/>
</dbReference>
<dbReference type="FunFam" id="3.40.50.1820:FF:000005">
    <property type="entry name" value="Prolyl endopeptidase"/>
    <property type="match status" value="1"/>
</dbReference>
<dbReference type="GO" id="GO:0005829">
    <property type="term" value="C:cytosol"/>
    <property type="evidence" value="ECO:0007669"/>
    <property type="project" value="TreeGrafter"/>
</dbReference>
<organism evidence="10 11">
    <name type="scientific">Folsomia candida</name>
    <name type="common">Springtail</name>
    <dbReference type="NCBI Taxonomy" id="158441"/>
    <lineage>
        <taxon>Eukaryota</taxon>
        <taxon>Metazoa</taxon>
        <taxon>Ecdysozoa</taxon>
        <taxon>Arthropoda</taxon>
        <taxon>Hexapoda</taxon>
        <taxon>Collembola</taxon>
        <taxon>Entomobryomorpha</taxon>
        <taxon>Isotomoidea</taxon>
        <taxon>Isotomidae</taxon>
        <taxon>Proisotominae</taxon>
        <taxon>Folsomia</taxon>
    </lineage>
</organism>
<evidence type="ECO:0000256" key="2">
    <source>
        <dbReference type="ARBA" id="ARBA00005228"/>
    </source>
</evidence>
<dbReference type="PROSITE" id="PS00708">
    <property type="entry name" value="PRO_ENDOPEP_SER"/>
    <property type="match status" value="1"/>
</dbReference>
<name>A0A226EIS0_FOLCA</name>
<comment type="similarity">
    <text evidence="2">Belongs to the peptidase S9A family.</text>
</comment>
<dbReference type="OrthoDB" id="248387at2759"/>
<keyword evidence="8" id="KW-0732">Signal</keyword>
<dbReference type="Gene3D" id="2.130.10.120">
    <property type="entry name" value="Prolyl oligopeptidase, N-terminal domain"/>
    <property type="match status" value="2"/>
</dbReference>
<evidence type="ECO:0000256" key="4">
    <source>
        <dbReference type="ARBA" id="ARBA00011897"/>
    </source>
</evidence>
<evidence type="ECO:0000256" key="5">
    <source>
        <dbReference type="ARBA" id="ARBA00022670"/>
    </source>
</evidence>
<dbReference type="FunFam" id="2.130.10.120:FF:000001">
    <property type="entry name" value="Prolyl endopeptidase"/>
    <property type="match status" value="1"/>
</dbReference>
<accession>A0A226EIS0</accession>
<dbReference type="PANTHER" id="PTHR42881">
    <property type="entry name" value="PROLYL ENDOPEPTIDASE"/>
    <property type="match status" value="1"/>
</dbReference>
<dbReference type="SUPFAM" id="SSF50993">
    <property type="entry name" value="Peptidase/esterase 'gauge' domain"/>
    <property type="match status" value="2"/>
</dbReference>
<dbReference type="InterPro" id="IPR002470">
    <property type="entry name" value="Peptidase_S9A"/>
</dbReference>
<comment type="caution">
    <text evidence="10">The sequence shown here is derived from an EMBL/GenBank/DDBJ whole genome shotgun (WGS) entry which is preliminary data.</text>
</comment>
<dbReference type="Proteomes" id="UP000198287">
    <property type="component" value="Unassembled WGS sequence"/>
</dbReference>
<dbReference type="PANTHER" id="PTHR42881:SF2">
    <property type="entry name" value="PROLYL ENDOPEPTIDASE"/>
    <property type="match status" value="1"/>
</dbReference>
<dbReference type="EMBL" id="LNIX01000003">
    <property type="protein sequence ID" value="OXA57613.1"/>
    <property type="molecule type" value="Genomic_DNA"/>
</dbReference>